<evidence type="ECO:0000256" key="1">
    <source>
        <dbReference type="ARBA" id="ARBA00001541"/>
    </source>
</evidence>
<dbReference type="Gene3D" id="3.40.50.180">
    <property type="entry name" value="Methylesterase CheB, C-terminal domain"/>
    <property type="match status" value="1"/>
</dbReference>
<dbReference type="PROSITE" id="PS50113">
    <property type="entry name" value="PAC"/>
    <property type="match status" value="1"/>
</dbReference>
<dbReference type="NCBIfam" id="TIGR00229">
    <property type="entry name" value="sensory_box"/>
    <property type="match status" value="2"/>
</dbReference>
<dbReference type="GO" id="GO:0006935">
    <property type="term" value="P:chemotaxis"/>
    <property type="evidence" value="ECO:0007669"/>
    <property type="project" value="UniProtKB-UniRule"/>
</dbReference>
<keyword evidence="7" id="KW-0175">Coiled coil</keyword>
<evidence type="ECO:0000256" key="5">
    <source>
        <dbReference type="ARBA" id="ARBA00022691"/>
    </source>
</evidence>
<dbReference type="PANTHER" id="PTHR24422:SF27">
    <property type="entry name" value="PROTEIN-GLUTAMATE O-METHYLTRANSFERASE"/>
    <property type="match status" value="1"/>
</dbReference>
<dbReference type="SUPFAM" id="SSF53335">
    <property type="entry name" value="S-adenosyl-L-methionine-dependent methyltransferases"/>
    <property type="match status" value="1"/>
</dbReference>
<dbReference type="InterPro" id="IPR000700">
    <property type="entry name" value="PAS-assoc_C"/>
</dbReference>
<dbReference type="InterPro" id="IPR036804">
    <property type="entry name" value="CheR_N_sf"/>
</dbReference>
<dbReference type="SUPFAM" id="SSF55874">
    <property type="entry name" value="ATPase domain of HSP90 chaperone/DNA topoisomerase II/histidine kinase"/>
    <property type="match status" value="1"/>
</dbReference>
<dbReference type="GO" id="GO:0008984">
    <property type="term" value="F:protein-glutamate methylesterase activity"/>
    <property type="evidence" value="ECO:0007669"/>
    <property type="project" value="InterPro"/>
</dbReference>
<dbReference type="PROSITE" id="PS50123">
    <property type="entry name" value="CHER"/>
    <property type="match status" value="1"/>
</dbReference>
<feature type="active site" evidence="6">
    <location>
        <position position="32"/>
    </location>
</feature>
<name>A0A6J4ICJ9_9BACT</name>
<dbReference type="Gene3D" id="3.30.450.20">
    <property type="entry name" value="PAS domain"/>
    <property type="match status" value="4"/>
</dbReference>
<keyword evidence="4 13" id="KW-0808">Transferase</keyword>
<keyword evidence="13" id="KW-0418">Kinase</keyword>
<evidence type="ECO:0000256" key="2">
    <source>
        <dbReference type="ARBA" id="ARBA00012534"/>
    </source>
</evidence>
<dbReference type="InterPro" id="IPR013655">
    <property type="entry name" value="PAS_fold_3"/>
</dbReference>
<dbReference type="Pfam" id="PF03705">
    <property type="entry name" value="CheR_N"/>
    <property type="match status" value="1"/>
</dbReference>
<dbReference type="CDD" id="cd16917">
    <property type="entry name" value="HATPase_UhpB-NarQ-NarX-like"/>
    <property type="match status" value="1"/>
</dbReference>
<dbReference type="Pfam" id="PF13596">
    <property type="entry name" value="PAS_10"/>
    <property type="match status" value="1"/>
</dbReference>
<dbReference type="PRINTS" id="PR00996">
    <property type="entry name" value="CHERMTFRASE"/>
</dbReference>
<dbReference type="Gene3D" id="1.10.155.10">
    <property type="entry name" value="Chemotaxis receptor methyltransferase CheR, N-terminal domain"/>
    <property type="match status" value="1"/>
</dbReference>
<dbReference type="InterPro" id="IPR003594">
    <property type="entry name" value="HATPase_dom"/>
</dbReference>
<evidence type="ECO:0000259" key="8">
    <source>
        <dbReference type="PROSITE" id="PS50109"/>
    </source>
</evidence>
<reference evidence="13" key="1">
    <citation type="submission" date="2020-02" db="EMBL/GenBank/DDBJ databases">
        <authorList>
            <person name="Meier V. D."/>
        </authorList>
    </citation>
    <scope>NUCLEOTIDE SEQUENCE</scope>
    <source>
        <strain evidence="13">AVDCRST_MAG95</strain>
    </source>
</reference>
<keyword evidence="5" id="KW-0949">S-adenosyl-L-methionine</keyword>
<dbReference type="SMART" id="SM00387">
    <property type="entry name" value="HATPase_c"/>
    <property type="match status" value="1"/>
</dbReference>
<dbReference type="CDD" id="cd16434">
    <property type="entry name" value="CheB-CheR_fusion"/>
    <property type="match status" value="1"/>
</dbReference>
<comment type="catalytic activity">
    <reaction evidence="1">
        <text>L-glutamyl-[protein] + S-adenosyl-L-methionine = [protein]-L-glutamate 5-O-methyl ester + S-adenosyl-L-homocysteine</text>
        <dbReference type="Rhea" id="RHEA:24452"/>
        <dbReference type="Rhea" id="RHEA-COMP:10208"/>
        <dbReference type="Rhea" id="RHEA-COMP:10311"/>
        <dbReference type="ChEBI" id="CHEBI:29973"/>
        <dbReference type="ChEBI" id="CHEBI:57856"/>
        <dbReference type="ChEBI" id="CHEBI:59789"/>
        <dbReference type="ChEBI" id="CHEBI:82795"/>
        <dbReference type="EC" id="2.1.1.80"/>
    </reaction>
</comment>
<dbReference type="SUPFAM" id="SSF52738">
    <property type="entry name" value="Methylesterase CheB, C-terminal domain"/>
    <property type="match status" value="1"/>
</dbReference>
<gene>
    <name evidence="13" type="ORF">AVDCRST_MAG95-1660</name>
</gene>
<dbReference type="InterPro" id="IPR000780">
    <property type="entry name" value="CheR_MeTrfase"/>
</dbReference>
<dbReference type="Pfam" id="PF08447">
    <property type="entry name" value="PAS_3"/>
    <property type="match status" value="1"/>
</dbReference>
<dbReference type="Pfam" id="PF01339">
    <property type="entry name" value="CheB_methylest"/>
    <property type="match status" value="1"/>
</dbReference>
<protein>
    <recommendedName>
        <fullName evidence="2">protein-glutamate O-methyltransferase</fullName>
        <ecNumber evidence="2">2.1.1.80</ecNumber>
    </recommendedName>
</protein>
<dbReference type="SMART" id="SM00138">
    <property type="entry name" value="MeTrc"/>
    <property type="match status" value="1"/>
</dbReference>
<evidence type="ECO:0000259" key="12">
    <source>
        <dbReference type="PROSITE" id="PS50123"/>
    </source>
</evidence>
<dbReference type="EC" id="2.1.1.80" evidence="2"/>
<accession>A0A6J4ICJ9</accession>
<dbReference type="Pfam" id="PF02518">
    <property type="entry name" value="HATPase_c"/>
    <property type="match status" value="1"/>
</dbReference>
<sequence length="1455" mass="165671">MSELEENYPSKYTPVSGRPDNKDLYVIGIGASAGGLQALQLLFQNIPQDSVSYVVVQHLSPDNRSMLTEYLAQESVLTVQEIEDGMPVEKNRVYVIPVSKQLIIRDDTLYLTGRSPETPGLRTVNTFFESLAAAKGNKAIGVILSGTGTDGTDGAAAIKKAGGLVLVQDPETAKFDGMPRSAIQAGYADLVLPPELMPDEIFNFVKIEPLSQALSELTDDRHEETLGRILAIVHDRTGLDFANYKRPTIIRRISRRMAMLNLNNLIDYLDYLQLHPAEIETISKEFLIGVTKFFRDEEAFALIQQKVIPDLIEEKRPKEQLRIWVAGCSTGEEAYSLAILVREYLNAVKKELEVKIFASDIDREALAFAGKGLYPHGNLTTVSPERLETYFTPEEGKYRVRALIRKMVIFSPHNLVSDPPFSKVDLVSCRNMLIYLNPALQKKIISKFHYALQQGGYLFLGSSESLGDMKFFVEVNKKWRIFRNVQQARPLGLETFSTGITRNNYAPVLPGYARNITPKLTINNVAAEALNETLLEEFKYAAVYVNEDYEVIHAAGDYNSFLTLPDKVLTMNLLKMVPPDLSLQLGSLLRKAGRDEETTHLTNVQVRDKDALRRLNLVVKPYLRDKSPGPKFILVLISEEKRELLVVSDPEKFWYEHQNEGRVTELEIELQHIKEDLQAVVEQLETANEELQSTNEELLSSNEELQSTNEELQSLNEELHTINAEHQYKIKVLLELDDDLNNYFRSTNISQIFLDRKLMIRKYTPAATQQINLIESDIGRSIYQISNNLQYSGLIEDIRRVIAQAVTVEREVQDKDDTWYQMRILPYLTQDNHVDGAIVLFVNINEIKNLHMLRTGILDSSVSMIQAFKAVRNAAGQIVDFEWTLLNARAQKFFNTEGDDFVGRRFRREFPGGSRPELFDKLVAVVENGQILDQELEYQPDNTRQWFHLVVVKLYDGLLVTLDDITHRKLAEEQIKQQAQELEESRHFIRQVAEASPDFIYVYDLDEQKNVYLNRDLGQALGFEPAEKAGPENFNLFNAMHPEDVPPVKELLQQFRVIGKDEIKELTYRLVDATGNVRWFHDRATIFKRHESGKPCQIVGIAQEITHSIHNQQILKSERNFSEKLLHNSIDGIVAFDTEARITAWNKMMEEYNGKLKEEVIGKSVFDLFPEYHVNDEGLAIRKALAGEKSVLHDHPYGLRDGYYETSNIPLFDEAGNVIGGFSIVHDITERKRMEDERINLRLNQQKEILSAILETQEAERKRISESLHNGLGQLLYAVKLKVSDLHTSESKDQKLQVNIDNLLDEAIKETRQLSFELMPSILKDFGLEAALSEICKRVSFTKINLTCEVINLNERLDDVLEIAIFRISQELLNNIIKHAQATEASIQLHNQKTKLVLRVEDNGVGFDLDKLNLTGLGLSSIKNRLALLDGTLDIDTEPGQGSRFTIKIMKKKLK</sequence>
<dbReference type="Gene3D" id="3.30.565.10">
    <property type="entry name" value="Histidine kinase-like ATPase, C-terminal domain"/>
    <property type="match status" value="1"/>
</dbReference>
<dbReference type="GO" id="GO:0016301">
    <property type="term" value="F:kinase activity"/>
    <property type="evidence" value="ECO:0007669"/>
    <property type="project" value="UniProtKB-KW"/>
</dbReference>
<evidence type="ECO:0000256" key="4">
    <source>
        <dbReference type="ARBA" id="ARBA00022679"/>
    </source>
</evidence>
<dbReference type="InterPro" id="IPR022642">
    <property type="entry name" value="CheR_C"/>
</dbReference>
<dbReference type="InterPro" id="IPR005467">
    <property type="entry name" value="His_kinase_dom"/>
</dbReference>
<dbReference type="SUPFAM" id="SSF47757">
    <property type="entry name" value="Chemotaxis receptor methyltransferase CheR, N-terminal domain"/>
    <property type="match status" value="1"/>
</dbReference>
<feature type="active site" evidence="6">
    <location>
        <position position="150"/>
    </location>
</feature>
<evidence type="ECO:0000259" key="10">
    <source>
        <dbReference type="PROSITE" id="PS50113"/>
    </source>
</evidence>
<feature type="coiled-coil region" evidence="7">
    <location>
        <begin position="663"/>
        <end position="725"/>
    </location>
</feature>
<dbReference type="InterPro" id="IPR001610">
    <property type="entry name" value="PAC"/>
</dbReference>
<dbReference type="PROSITE" id="PS50122">
    <property type="entry name" value="CHEB"/>
    <property type="match status" value="1"/>
</dbReference>
<evidence type="ECO:0000256" key="7">
    <source>
        <dbReference type="SAM" id="Coils"/>
    </source>
</evidence>
<evidence type="ECO:0000256" key="3">
    <source>
        <dbReference type="ARBA" id="ARBA00022603"/>
    </source>
</evidence>
<feature type="domain" description="CheB-type methylesterase" evidence="11">
    <location>
        <begin position="14"/>
        <end position="208"/>
    </location>
</feature>
<evidence type="ECO:0000313" key="13">
    <source>
        <dbReference type="EMBL" id="CAA9246431.1"/>
    </source>
</evidence>
<dbReference type="SMART" id="SM00091">
    <property type="entry name" value="PAS"/>
    <property type="match status" value="5"/>
</dbReference>
<dbReference type="GO" id="GO:0005737">
    <property type="term" value="C:cytoplasm"/>
    <property type="evidence" value="ECO:0007669"/>
    <property type="project" value="InterPro"/>
</dbReference>
<dbReference type="EMBL" id="CADCTJ010000519">
    <property type="protein sequence ID" value="CAA9246431.1"/>
    <property type="molecule type" value="Genomic_DNA"/>
</dbReference>
<evidence type="ECO:0000259" key="9">
    <source>
        <dbReference type="PROSITE" id="PS50112"/>
    </source>
</evidence>
<feature type="domain" description="PAS" evidence="9">
    <location>
        <begin position="1118"/>
        <end position="1188"/>
    </location>
</feature>
<dbReference type="InterPro" id="IPR050903">
    <property type="entry name" value="Bact_Chemotaxis_MeTrfase"/>
</dbReference>
<dbReference type="Pfam" id="PF01739">
    <property type="entry name" value="CheR"/>
    <property type="match status" value="1"/>
</dbReference>
<dbReference type="SMART" id="SM00086">
    <property type="entry name" value="PAC"/>
    <property type="match status" value="3"/>
</dbReference>
<dbReference type="Pfam" id="PF08448">
    <property type="entry name" value="PAS_4"/>
    <property type="match status" value="2"/>
</dbReference>
<dbReference type="GO" id="GO:0032259">
    <property type="term" value="P:methylation"/>
    <property type="evidence" value="ECO:0007669"/>
    <property type="project" value="UniProtKB-KW"/>
</dbReference>
<feature type="domain" description="Histidine kinase" evidence="8">
    <location>
        <begin position="1263"/>
        <end position="1453"/>
    </location>
</feature>
<dbReference type="InterPro" id="IPR022641">
    <property type="entry name" value="CheR_N"/>
</dbReference>
<proteinExistence type="predicted"/>
<dbReference type="InterPro" id="IPR036890">
    <property type="entry name" value="HATPase_C_sf"/>
</dbReference>
<dbReference type="CDD" id="cd00130">
    <property type="entry name" value="PAS"/>
    <property type="match status" value="2"/>
</dbReference>
<feature type="domain" description="PAC" evidence="10">
    <location>
        <begin position="1064"/>
        <end position="1117"/>
    </location>
</feature>
<dbReference type="SUPFAM" id="SSF55785">
    <property type="entry name" value="PYP-like sensor domain (PAS domain)"/>
    <property type="match status" value="3"/>
</dbReference>
<keyword evidence="6" id="KW-0145">Chemotaxis</keyword>
<keyword evidence="6" id="KW-0378">Hydrolase</keyword>
<feature type="domain" description="CheR-type methyltransferase" evidence="12">
    <location>
        <begin position="223"/>
        <end position="466"/>
    </location>
</feature>
<dbReference type="InterPro" id="IPR000673">
    <property type="entry name" value="Sig_transdc_resp-reg_Me-estase"/>
</dbReference>
<organism evidence="13">
    <name type="scientific">uncultured Adhaeribacter sp</name>
    <dbReference type="NCBI Taxonomy" id="448109"/>
    <lineage>
        <taxon>Bacteria</taxon>
        <taxon>Pseudomonadati</taxon>
        <taxon>Bacteroidota</taxon>
        <taxon>Cytophagia</taxon>
        <taxon>Cytophagales</taxon>
        <taxon>Hymenobacteraceae</taxon>
        <taxon>Adhaeribacter</taxon>
        <taxon>environmental samples</taxon>
    </lineage>
</organism>
<dbReference type="PANTHER" id="PTHR24422">
    <property type="entry name" value="CHEMOTAXIS PROTEIN METHYLTRANSFERASE"/>
    <property type="match status" value="1"/>
</dbReference>
<evidence type="ECO:0000256" key="6">
    <source>
        <dbReference type="PROSITE-ProRule" id="PRU00050"/>
    </source>
</evidence>
<keyword evidence="3 13" id="KW-0489">Methyltransferase</keyword>
<dbReference type="GO" id="GO:0000156">
    <property type="term" value="F:phosphorelay response regulator activity"/>
    <property type="evidence" value="ECO:0007669"/>
    <property type="project" value="InterPro"/>
</dbReference>
<dbReference type="GO" id="GO:0008983">
    <property type="term" value="F:protein-glutamate O-methyltransferase activity"/>
    <property type="evidence" value="ECO:0007669"/>
    <property type="project" value="UniProtKB-EC"/>
</dbReference>
<dbReference type="PROSITE" id="PS50109">
    <property type="entry name" value="HIS_KIN"/>
    <property type="match status" value="1"/>
</dbReference>
<dbReference type="PROSITE" id="PS50112">
    <property type="entry name" value="PAS"/>
    <property type="match status" value="2"/>
</dbReference>
<feature type="domain" description="PAS" evidence="9">
    <location>
        <begin position="985"/>
        <end position="1054"/>
    </location>
</feature>
<dbReference type="Gene3D" id="3.40.50.150">
    <property type="entry name" value="Vaccinia Virus protein VP39"/>
    <property type="match status" value="1"/>
</dbReference>
<dbReference type="InterPro" id="IPR029063">
    <property type="entry name" value="SAM-dependent_MTases_sf"/>
</dbReference>
<dbReference type="InterPro" id="IPR035965">
    <property type="entry name" value="PAS-like_dom_sf"/>
</dbReference>
<dbReference type="InterPro" id="IPR035909">
    <property type="entry name" value="CheB_C"/>
</dbReference>
<dbReference type="InterPro" id="IPR000014">
    <property type="entry name" value="PAS"/>
</dbReference>
<feature type="active site" evidence="6">
    <location>
        <position position="58"/>
    </location>
</feature>
<dbReference type="InterPro" id="IPR013656">
    <property type="entry name" value="PAS_4"/>
</dbReference>
<evidence type="ECO:0000259" key="11">
    <source>
        <dbReference type="PROSITE" id="PS50122"/>
    </source>
</evidence>